<name>A0ABU4F634_9ACTN</name>
<accession>A0ABU4F634</accession>
<evidence type="ECO:0000313" key="1">
    <source>
        <dbReference type="EMBL" id="MDV7216039.1"/>
    </source>
</evidence>
<comment type="caution">
    <text evidence="1">The sequence shown here is derived from an EMBL/GenBank/DDBJ whole genome shotgun (WGS) entry which is preliminary data.</text>
</comment>
<proteinExistence type="predicted"/>
<dbReference type="Proteomes" id="UP001187346">
    <property type="component" value="Unassembled WGS sequence"/>
</dbReference>
<dbReference type="RefSeq" id="WP_317770740.1">
    <property type="nucleotide sequence ID" value="NZ_JAWMAJ010000021.1"/>
</dbReference>
<evidence type="ECO:0000313" key="2">
    <source>
        <dbReference type="Proteomes" id="UP001187346"/>
    </source>
</evidence>
<dbReference type="EMBL" id="JAWMAJ010000021">
    <property type="protein sequence ID" value="MDV7216039.1"/>
    <property type="molecule type" value="Genomic_DNA"/>
</dbReference>
<protein>
    <submittedName>
        <fullName evidence="1">Uncharacterized protein</fullName>
    </submittedName>
</protein>
<keyword evidence="2" id="KW-1185">Reference proteome</keyword>
<reference evidence="1 2" key="1">
    <citation type="submission" date="2023-10" db="EMBL/GenBank/DDBJ databases">
        <title>Characterization of rhizosphere-enriched actinobacteria from wheat plants lab-grown on chernevaya soil.</title>
        <authorList>
            <person name="Tikhonova E.N."/>
            <person name="Konopkin A."/>
            <person name="Kravchenko I.K."/>
        </authorList>
    </citation>
    <scope>NUCLEOTIDE SEQUENCE [LARGE SCALE GENOMIC DNA]</scope>
    <source>
        <strain evidence="1 2">RR29</strain>
    </source>
</reference>
<organism evidence="1 2">
    <name type="scientific">Streptomyces prunicolor</name>
    <dbReference type="NCBI Taxonomy" id="67348"/>
    <lineage>
        <taxon>Bacteria</taxon>
        <taxon>Bacillati</taxon>
        <taxon>Actinomycetota</taxon>
        <taxon>Actinomycetes</taxon>
        <taxon>Kitasatosporales</taxon>
        <taxon>Streptomycetaceae</taxon>
        <taxon>Streptomyces</taxon>
    </lineage>
</organism>
<sequence>MGTGRPPTRRIIGQPDDAAVDIARYAGLVTPTGAGGVVERLTGTRRTDGAR</sequence>
<gene>
    <name evidence="1" type="ORF">R5A26_08740</name>
</gene>